<organism evidence="1 2">
    <name type="scientific">Candidatus Roizmanbacteria bacterium CG03_land_8_20_14_0_80_39_12</name>
    <dbReference type="NCBI Taxonomy" id="1974847"/>
    <lineage>
        <taxon>Bacteria</taxon>
        <taxon>Candidatus Roizmaniibacteriota</taxon>
    </lineage>
</organism>
<protein>
    <submittedName>
        <fullName evidence="1">Uncharacterized protein</fullName>
    </submittedName>
</protein>
<comment type="caution">
    <text evidence="1">The sequence shown here is derived from an EMBL/GenBank/DDBJ whole genome shotgun (WGS) entry which is preliminary data.</text>
</comment>
<gene>
    <name evidence="1" type="ORF">COS52_03165</name>
</gene>
<dbReference type="Proteomes" id="UP000230119">
    <property type="component" value="Unassembled WGS sequence"/>
</dbReference>
<proteinExistence type="predicted"/>
<accession>A0A2M7BS79</accession>
<evidence type="ECO:0000313" key="1">
    <source>
        <dbReference type="EMBL" id="PIV08346.1"/>
    </source>
</evidence>
<dbReference type="AlphaFoldDB" id="A0A2M7BS79"/>
<sequence length="90" mass="10256">MSIFQTREYLDLFASHFAKDDSLIGEDIFEILPDKKALLLGMKPVLNNQEITDYGDIPHPSKETVTTYFENLKKTYGVTSVQFDYVGESS</sequence>
<dbReference type="EMBL" id="PEVA01000140">
    <property type="protein sequence ID" value="PIV08346.1"/>
    <property type="molecule type" value="Genomic_DNA"/>
</dbReference>
<feature type="non-terminal residue" evidence="1">
    <location>
        <position position="90"/>
    </location>
</feature>
<evidence type="ECO:0000313" key="2">
    <source>
        <dbReference type="Proteomes" id="UP000230119"/>
    </source>
</evidence>
<reference evidence="2" key="1">
    <citation type="submission" date="2017-09" db="EMBL/GenBank/DDBJ databases">
        <title>Depth-based differentiation of microbial function through sediment-hosted aquifers and enrichment of novel symbionts in the deep terrestrial subsurface.</title>
        <authorList>
            <person name="Probst A.J."/>
            <person name="Ladd B."/>
            <person name="Jarett J.K."/>
            <person name="Geller-Mcgrath D.E."/>
            <person name="Sieber C.M.K."/>
            <person name="Emerson J.B."/>
            <person name="Anantharaman K."/>
            <person name="Thomas B.C."/>
            <person name="Malmstrom R."/>
            <person name="Stieglmeier M."/>
            <person name="Klingl A."/>
            <person name="Woyke T."/>
            <person name="Ryan C.M."/>
            <person name="Banfield J.F."/>
        </authorList>
    </citation>
    <scope>NUCLEOTIDE SEQUENCE [LARGE SCALE GENOMIC DNA]</scope>
</reference>
<name>A0A2M7BS79_9BACT</name>